<feature type="non-terminal residue" evidence="1">
    <location>
        <position position="1"/>
    </location>
</feature>
<protein>
    <submittedName>
        <fullName evidence="1">Uncharacterized protein</fullName>
    </submittedName>
</protein>
<organism evidence="1 2">
    <name type="scientific">Araneus ventricosus</name>
    <name type="common">Orbweaver spider</name>
    <name type="synonym">Epeira ventricosa</name>
    <dbReference type="NCBI Taxonomy" id="182803"/>
    <lineage>
        <taxon>Eukaryota</taxon>
        <taxon>Metazoa</taxon>
        <taxon>Ecdysozoa</taxon>
        <taxon>Arthropoda</taxon>
        <taxon>Chelicerata</taxon>
        <taxon>Arachnida</taxon>
        <taxon>Araneae</taxon>
        <taxon>Araneomorphae</taxon>
        <taxon>Entelegynae</taxon>
        <taxon>Araneoidea</taxon>
        <taxon>Araneidae</taxon>
        <taxon>Araneus</taxon>
    </lineage>
</organism>
<name>A0A4Y2VAK7_ARAVE</name>
<reference evidence="1 2" key="1">
    <citation type="journal article" date="2019" name="Sci. Rep.">
        <title>Orb-weaving spider Araneus ventricosus genome elucidates the spidroin gene catalogue.</title>
        <authorList>
            <person name="Kono N."/>
            <person name="Nakamura H."/>
            <person name="Ohtoshi R."/>
            <person name="Moran D.A.P."/>
            <person name="Shinohara A."/>
            <person name="Yoshida Y."/>
            <person name="Fujiwara M."/>
            <person name="Mori M."/>
            <person name="Tomita M."/>
            <person name="Arakawa K."/>
        </authorList>
    </citation>
    <scope>NUCLEOTIDE SEQUENCE [LARGE SCALE GENOMIC DNA]</scope>
</reference>
<accession>A0A4Y2VAK7</accession>
<dbReference type="Proteomes" id="UP000499080">
    <property type="component" value="Unassembled WGS sequence"/>
</dbReference>
<evidence type="ECO:0000313" key="2">
    <source>
        <dbReference type="Proteomes" id="UP000499080"/>
    </source>
</evidence>
<dbReference type="AlphaFoldDB" id="A0A4Y2VAK7"/>
<proteinExistence type="predicted"/>
<sequence length="120" mass="13897">DVLRSSLRIALSCNLVRASPDWEIFFIVKYIGLADGARDHCVCGVPGRYSPFISRPCRHYRQFEKKGHYLLHTKQQVLDEATILNLHIFVKPIAGVDELFKQQFTVSNLQQNNCRYICEK</sequence>
<dbReference type="EMBL" id="BGPR01044084">
    <property type="protein sequence ID" value="GBO20767.1"/>
    <property type="molecule type" value="Genomic_DNA"/>
</dbReference>
<evidence type="ECO:0000313" key="1">
    <source>
        <dbReference type="EMBL" id="GBO20767.1"/>
    </source>
</evidence>
<gene>
    <name evidence="1" type="ORF">AVEN_240904_1</name>
</gene>
<comment type="caution">
    <text evidence="1">The sequence shown here is derived from an EMBL/GenBank/DDBJ whole genome shotgun (WGS) entry which is preliminary data.</text>
</comment>
<keyword evidence="2" id="KW-1185">Reference proteome</keyword>